<name>A0A4V2UQV8_9FIRM</name>
<evidence type="ECO:0000256" key="1">
    <source>
        <dbReference type="SAM" id="Phobius"/>
    </source>
</evidence>
<protein>
    <submittedName>
        <fullName evidence="2">Uncharacterized protein</fullName>
    </submittedName>
</protein>
<dbReference type="AlphaFoldDB" id="A0A4V2UQV8"/>
<keyword evidence="3" id="KW-1185">Reference proteome</keyword>
<evidence type="ECO:0000313" key="3">
    <source>
        <dbReference type="Proteomes" id="UP000295726"/>
    </source>
</evidence>
<organism evidence="2 3">
    <name type="scientific">Muricomes intestini</name>
    <dbReference type="NCBI Taxonomy" id="1796634"/>
    <lineage>
        <taxon>Bacteria</taxon>
        <taxon>Bacillati</taxon>
        <taxon>Bacillota</taxon>
        <taxon>Clostridia</taxon>
        <taxon>Lachnospirales</taxon>
        <taxon>Lachnospiraceae</taxon>
        <taxon>Muricomes</taxon>
    </lineage>
</organism>
<evidence type="ECO:0000313" key="2">
    <source>
        <dbReference type="EMBL" id="TCS72772.1"/>
    </source>
</evidence>
<dbReference type="EMBL" id="SLZZ01000050">
    <property type="protein sequence ID" value="TCS72772.1"/>
    <property type="molecule type" value="Genomic_DNA"/>
</dbReference>
<accession>A0A4V2UQV8</accession>
<keyword evidence="1" id="KW-0812">Transmembrane</keyword>
<feature type="transmembrane region" description="Helical" evidence="1">
    <location>
        <begin position="101"/>
        <end position="119"/>
    </location>
</feature>
<feature type="transmembrane region" description="Helical" evidence="1">
    <location>
        <begin position="21"/>
        <end position="42"/>
    </location>
</feature>
<comment type="caution">
    <text evidence="2">The sequence shown here is derived from an EMBL/GenBank/DDBJ whole genome shotgun (WGS) entry which is preliminary data.</text>
</comment>
<keyword evidence="1" id="KW-0472">Membrane</keyword>
<sequence>MAVFQLVMLSICKMRVKTQALPKLFSFLIWLMPILSILLYALMLVTNLDMNAPIDKIICLILGIMFLIIGNYSTKMSFEDAQKYMHPAPRNEASFRKMSKLLAYGFIGIGIVLLALVFIV</sequence>
<dbReference type="OrthoDB" id="9808690at2"/>
<dbReference type="Proteomes" id="UP000295726">
    <property type="component" value="Unassembled WGS sequence"/>
</dbReference>
<keyword evidence="1" id="KW-1133">Transmembrane helix</keyword>
<proteinExistence type="predicted"/>
<gene>
    <name evidence="2" type="ORF">EDD59_1501</name>
</gene>
<reference evidence="2 3" key="1">
    <citation type="submission" date="2019-03" db="EMBL/GenBank/DDBJ databases">
        <title>Genomic Encyclopedia of Type Strains, Phase IV (KMG-IV): sequencing the most valuable type-strain genomes for metagenomic binning, comparative biology and taxonomic classification.</title>
        <authorList>
            <person name="Goeker M."/>
        </authorList>
    </citation>
    <scope>NUCLEOTIDE SEQUENCE [LARGE SCALE GENOMIC DNA]</scope>
    <source>
        <strain evidence="2 3">DSM 29489</strain>
    </source>
</reference>
<dbReference type="RefSeq" id="WP_132384160.1">
    <property type="nucleotide sequence ID" value="NZ_SLZZ01000050.1"/>
</dbReference>
<feature type="transmembrane region" description="Helical" evidence="1">
    <location>
        <begin position="54"/>
        <end position="73"/>
    </location>
</feature>